<evidence type="ECO:0000313" key="5">
    <source>
        <dbReference type="Proteomes" id="UP001500298"/>
    </source>
</evidence>
<dbReference type="GO" id="GO:0032259">
    <property type="term" value="P:methylation"/>
    <property type="evidence" value="ECO:0007669"/>
    <property type="project" value="UniProtKB-KW"/>
</dbReference>
<dbReference type="Pfam" id="PF13649">
    <property type="entry name" value="Methyltransf_25"/>
    <property type="match status" value="1"/>
</dbReference>
<feature type="domain" description="Methyltransferase" evidence="3">
    <location>
        <begin position="48"/>
        <end position="140"/>
    </location>
</feature>
<accession>A0ABP9D5W6</accession>
<reference evidence="5" key="1">
    <citation type="journal article" date="2019" name="Int. J. Syst. Evol. Microbiol.">
        <title>The Global Catalogue of Microorganisms (GCM) 10K type strain sequencing project: providing services to taxonomists for standard genome sequencing and annotation.</title>
        <authorList>
            <consortium name="The Broad Institute Genomics Platform"/>
            <consortium name="The Broad Institute Genome Sequencing Center for Infectious Disease"/>
            <person name="Wu L."/>
            <person name="Ma J."/>
        </authorList>
    </citation>
    <scope>NUCLEOTIDE SEQUENCE [LARGE SCALE GENOMIC DNA]</scope>
    <source>
        <strain evidence="5">JCM 18326</strain>
    </source>
</reference>
<dbReference type="Gene3D" id="2.20.25.110">
    <property type="entry name" value="S-adenosyl-L-methionine-dependent methyltransferases"/>
    <property type="match status" value="1"/>
</dbReference>
<sequence length="246" mass="29413">MGKKKEWFDEWFNTTYYHLLYRNRDDSEAQFFMDNLIRFLEVTDQQLIMDLACGKGRHSIYLNNKGLKVEGLDLSEANITYARQFANERLTFTQHDMRLTYKEEAFDYVFNMFTSFGYFETTIEDIKAIQCTAQNLKKGGILVMDYFNTYKVINSLPKKEDIQRDHITFMIHKFLKDQFVFKEIAFNDDGRDYIFTERVKAMTEKDFQHCFEKANLKVIHTFGDYALNPFDKNNSDRMIFIVQKES</sequence>
<gene>
    <name evidence="4" type="ORF">GCM10023331_14720</name>
</gene>
<dbReference type="EMBL" id="BAABJX010000022">
    <property type="protein sequence ID" value="GAA4830518.1"/>
    <property type="molecule type" value="Genomic_DNA"/>
</dbReference>
<keyword evidence="5" id="KW-1185">Reference proteome</keyword>
<dbReference type="SUPFAM" id="SSF53335">
    <property type="entry name" value="S-adenosyl-L-methionine-dependent methyltransferases"/>
    <property type="match status" value="1"/>
</dbReference>
<organism evidence="4 5">
    <name type="scientific">Algivirga pacifica</name>
    <dbReference type="NCBI Taxonomy" id="1162670"/>
    <lineage>
        <taxon>Bacteria</taxon>
        <taxon>Pseudomonadati</taxon>
        <taxon>Bacteroidota</taxon>
        <taxon>Cytophagia</taxon>
        <taxon>Cytophagales</taxon>
        <taxon>Flammeovirgaceae</taxon>
        <taxon>Algivirga</taxon>
    </lineage>
</organism>
<dbReference type="CDD" id="cd02440">
    <property type="entry name" value="AdoMet_MTases"/>
    <property type="match status" value="1"/>
</dbReference>
<evidence type="ECO:0000256" key="1">
    <source>
        <dbReference type="ARBA" id="ARBA00022603"/>
    </source>
</evidence>
<dbReference type="Proteomes" id="UP001500298">
    <property type="component" value="Unassembled WGS sequence"/>
</dbReference>
<dbReference type="InterPro" id="IPR029063">
    <property type="entry name" value="SAM-dependent_MTases_sf"/>
</dbReference>
<evidence type="ECO:0000313" key="4">
    <source>
        <dbReference type="EMBL" id="GAA4830518.1"/>
    </source>
</evidence>
<keyword evidence="1 4" id="KW-0489">Methyltransferase</keyword>
<name>A0ABP9D5W6_9BACT</name>
<evidence type="ECO:0000256" key="2">
    <source>
        <dbReference type="ARBA" id="ARBA00022679"/>
    </source>
</evidence>
<dbReference type="PANTHER" id="PTHR43861">
    <property type="entry name" value="TRANS-ACONITATE 2-METHYLTRANSFERASE-RELATED"/>
    <property type="match status" value="1"/>
</dbReference>
<dbReference type="InterPro" id="IPR041698">
    <property type="entry name" value="Methyltransf_25"/>
</dbReference>
<dbReference type="Gene3D" id="3.40.50.150">
    <property type="entry name" value="Vaccinia Virus protein VP39"/>
    <property type="match status" value="1"/>
</dbReference>
<comment type="caution">
    <text evidence="4">The sequence shown here is derived from an EMBL/GenBank/DDBJ whole genome shotgun (WGS) entry which is preliminary data.</text>
</comment>
<protein>
    <submittedName>
        <fullName evidence="4">Class I SAM-dependent methyltransferase</fullName>
    </submittedName>
</protein>
<keyword evidence="2" id="KW-0808">Transferase</keyword>
<evidence type="ECO:0000259" key="3">
    <source>
        <dbReference type="Pfam" id="PF13649"/>
    </source>
</evidence>
<dbReference type="PANTHER" id="PTHR43861:SF1">
    <property type="entry name" value="TRANS-ACONITATE 2-METHYLTRANSFERASE"/>
    <property type="match status" value="1"/>
</dbReference>
<dbReference type="RefSeq" id="WP_345370542.1">
    <property type="nucleotide sequence ID" value="NZ_BAABJX010000022.1"/>
</dbReference>
<dbReference type="GO" id="GO:0008168">
    <property type="term" value="F:methyltransferase activity"/>
    <property type="evidence" value="ECO:0007669"/>
    <property type="project" value="UniProtKB-KW"/>
</dbReference>
<proteinExistence type="predicted"/>